<dbReference type="STRING" id="225848.Sps_03134"/>
<dbReference type="RefSeq" id="WP_237157850.1">
    <property type="nucleotide sequence ID" value="NZ_CP014782.1"/>
</dbReference>
<dbReference type="AlphaFoldDB" id="A0A1S6HRV7"/>
<dbReference type="EMBL" id="CP014782">
    <property type="protein sequence ID" value="AQS38277.1"/>
    <property type="molecule type" value="Genomic_DNA"/>
</dbReference>
<keyword evidence="2" id="KW-1185">Reference proteome</keyword>
<evidence type="ECO:0000313" key="1">
    <source>
        <dbReference type="EMBL" id="AQS38277.1"/>
    </source>
</evidence>
<evidence type="ECO:0000313" key="2">
    <source>
        <dbReference type="Proteomes" id="UP000189545"/>
    </source>
</evidence>
<dbReference type="KEGG" id="spsw:Sps_03134"/>
<organism evidence="1 2">
    <name type="scientific">Shewanella psychrophila</name>
    <dbReference type="NCBI Taxonomy" id="225848"/>
    <lineage>
        <taxon>Bacteria</taxon>
        <taxon>Pseudomonadati</taxon>
        <taxon>Pseudomonadota</taxon>
        <taxon>Gammaproteobacteria</taxon>
        <taxon>Alteromonadales</taxon>
        <taxon>Shewanellaceae</taxon>
        <taxon>Shewanella</taxon>
    </lineage>
</organism>
<reference evidence="1 2" key="1">
    <citation type="submission" date="2016-03" db="EMBL/GenBank/DDBJ databases">
        <title>Complete genome sequence of Shewanella psychrophila WP2, a deep sea bacterium isolated from west Pacific sediment.</title>
        <authorList>
            <person name="Xu G."/>
            <person name="Jian H."/>
        </authorList>
    </citation>
    <scope>NUCLEOTIDE SEQUENCE [LARGE SCALE GENOMIC DNA]</scope>
    <source>
        <strain evidence="1 2">WP2</strain>
    </source>
</reference>
<name>A0A1S6HRV7_9GAMM</name>
<sequence length="156" mass="17674">MAIIVASITGYGVIMLVANYRISRHFSIYRHQDNLIINNSVWGFISIRIEDIKSVDLGCYLRKDDKEELHFGYGESSNIKLSFIRPQIYFGGLGQLSGRVKDIDMHVSDAQVLVDYIQEYSEIICAKDASVSQCQNNETACDSDDFQVQVNLGMHQ</sequence>
<dbReference type="Proteomes" id="UP000189545">
    <property type="component" value="Chromosome"/>
</dbReference>
<accession>A0A1S6HRV7</accession>
<protein>
    <submittedName>
        <fullName evidence="1">Uncharacterized protein</fullName>
    </submittedName>
</protein>
<gene>
    <name evidence="1" type="ORF">Sps_03134</name>
</gene>
<proteinExistence type="predicted"/>